<dbReference type="PANTHER" id="PTHR34861">
    <property type="match status" value="1"/>
</dbReference>
<evidence type="ECO:0000313" key="2">
    <source>
        <dbReference type="Proteomes" id="UP000619260"/>
    </source>
</evidence>
<dbReference type="Pfam" id="PF04199">
    <property type="entry name" value="Cyclase"/>
    <property type="match status" value="1"/>
</dbReference>
<sequence length="293" mass="30048">MTATAHEFPSNWGRWGDTDERGAVNLITDEARARGAAEARTGLTVSIARLTTPFPLTGGPMAPTTAATTAVQTAMLFTGVGAPAMAEVMVVTTHHPEVTHLDAMGHWVAGGKVYPGVDAADSSGPTGVRHGAADVYADGILTRGVLLDLAPDGRLAPGHPVTGADLDAAAERAGVEVLPGDALIVRGGWDRVVDGDQPLPGMTSDAVRWMHEHGISVYAGDIGDARPPLPGDVPGALHFLALGRLAIPLIDGADPGALAATCARLGRWTFQLVVAVPRIAGTTGLPVNPIAVF</sequence>
<dbReference type="GO" id="GO:0019441">
    <property type="term" value="P:L-tryptophan catabolic process to kynurenine"/>
    <property type="evidence" value="ECO:0007669"/>
    <property type="project" value="InterPro"/>
</dbReference>
<dbReference type="Gene3D" id="3.50.30.50">
    <property type="entry name" value="Putative cyclase"/>
    <property type="match status" value="1"/>
</dbReference>
<organism evidence="1 2">
    <name type="scientific">Virgisporangium aliadipatigenens</name>
    <dbReference type="NCBI Taxonomy" id="741659"/>
    <lineage>
        <taxon>Bacteria</taxon>
        <taxon>Bacillati</taxon>
        <taxon>Actinomycetota</taxon>
        <taxon>Actinomycetes</taxon>
        <taxon>Micromonosporales</taxon>
        <taxon>Micromonosporaceae</taxon>
        <taxon>Virgisporangium</taxon>
    </lineage>
</organism>
<dbReference type="InterPro" id="IPR037175">
    <property type="entry name" value="KFase_sf"/>
</dbReference>
<dbReference type="AlphaFoldDB" id="A0A8J3YK94"/>
<dbReference type="InterPro" id="IPR007325">
    <property type="entry name" value="KFase/CYL"/>
</dbReference>
<proteinExistence type="predicted"/>
<keyword evidence="2" id="KW-1185">Reference proteome</keyword>
<comment type="caution">
    <text evidence="1">The sequence shown here is derived from an EMBL/GenBank/DDBJ whole genome shotgun (WGS) entry which is preliminary data.</text>
</comment>
<dbReference type="PANTHER" id="PTHR34861:SF10">
    <property type="entry name" value="CYCLASE"/>
    <property type="match status" value="1"/>
</dbReference>
<dbReference type="GO" id="GO:0004061">
    <property type="term" value="F:arylformamidase activity"/>
    <property type="evidence" value="ECO:0007669"/>
    <property type="project" value="InterPro"/>
</dbReference>
<dbReference type="EMBL" id="BOPF01000007">
    <property type="protein sequence ID" value="GIJ45383.1"/>
    <property type="molecule type" value="Genomic_DNA"/>
</dbReference>
<dbReference type="Proteomes" id="UP000619260">
    <property type="component" value="Unassembled WGS sequence"/>
</dbReference>
<accession>A0A8J3YK94</accession>
<dbReference type="SUPFAM" id="SSF102198">
    <property type="entry name" value="Putative cyclase"/>
    <property type="match status" value="1"/>
</dbReference>
<name>A0A8J3YK94_9ACTN</name>
<gene>
    <name evidence="1" type="ORF">Val02_22690</name>
</gene>
<evidence type="ECO:0000313" key="1">
    <source>
        <dbReference type="EMBL" id="GIJ45383.1"/>
    </source>
</evidence>
<reference evidence="1" key="1">
    <citation type="submission" date="2021-01" db="EMBL/GenBank/DDBJ databases">
        <title>Whole genome shotgun sequence of Virgisporangium aliadipatigenens NBRC 105644.</title>
        <authorList>
            <person name="Komaki H."/>
            <person name="Tamura T."/>
        </authorList>
    </citation>
    <scope>NUCLEOTIDE SEQUENCE</scope>
    <source>
        <strain evidence="1">NBRC 105644</strain>
    </source>
</reference>
<dbReference type="RefSeq" id="WP_203898935.1">
    <property type="nucleotide sequence ID" value="NZ_BOPF01000007.1"/>
</dbReference>
<protein>
    <submittedName>
        <fullName evidence="1">Cyclase</fullName>
    </submittedName>
</protein>